<dbReference type="EMBL" id="PIOD01000012">
    <property type="protein sequence ID" value="RDW17455.1"/>
    <property type="molecule type" value="Genomic_DNA"/>
</dbReference>
<dbReference type="PANTHER" id="PTHR43471">
    <property type="entry name" value="ABC TRANSPORTER PERMEASE"/>
    <property type="match status" value="1"/>
</dbReference>
<dbReference type="Proteomes" id="UP000256520">
    <property type="component" value="Unassembled WGS sequence"/>
</dbReference>
<evidence type="ECO:0000313" key="2">
    <source>
        <dbReference type="EMBL" id="RDW17455.1"/>
    </source>
</evidence>
<dbReference type="OrthoDB" id="4187110at2"/>
<name>A0A3D8PR63_9BACI</name>
<comment type="caution">
    <text evidence="2">The sequence shown here is derived from an EMBL/GenBank/DDBJ whole genome shotgun (WGS) entry which is preliminary data.</text>
</comment>
<keyword evidence="1" id="KW-1133">Transmembrane helix</keyword>
<dbReference type="Pfam" id="PF12679">
    <property type="entry name" value="ABC2_membrane_2"/>
    <property type="match status" value="1"/>
</dbReference>
<dbReference type="RefSeq" id="WP_115750139.1">
    <property type="nucleotide sequence ID" value="NZ_PIOD01000012.1"/>
</dbReference>
<protein>
    <submittedName>
        <fullName evidence="2">ABC transporter permease</fullName>
    </submittedName>
</protein>
<gene>
    <name evidence="2" type="ORF">CWR45_12100</name>
</gene>
<feature type="transmembrane region" description="Helical" evidence="1">
    <location>
        <begin position="182"/>
        <end position="205"/>
    </location>
</feature>
<dbReference type="GO" id="GO:0140359">
    <property type="term" value="F:ABC-type transporter activity"/>
    <property type="evidence" value="ECO:0007669"/>
    <property type="project" value="InterPro"/>
</dbReference>
<keyword evidence="3" id="KW-1185">Reference proteome</keyword>
<evidence type="ECO:0000313" key="3">
    <source>
        <dbReference type="Proteomes" id="UP000256520"/>
    </source>
</evidence>
<feature type="transmembrane region" description="Helical" evidence="1">
    <location>
        <begin position="114"/>
        <end position="140"/>
    </location>
</feature>
<organism evidence="2 3">
    <name type="scientific">Oceanobacillus chungangensis</name>
    <dbReference type="NCBI Taxonomy" id="1229152"/>
    <lineage>
        <taxon>Bacteria</taxon>
        <taxon>Bacillati</taxon>
        <taxon>Bacillota</taxon>
        <taxon>Bacilli</taxon>
        <taxon>Bacillales</taxon>
        <taxon>Bacillaceae</taxon>
        <taxon>Oceanobacillus</taxon>
    </lineage>
</organism>
<feature type="transmembrane region" description="Helical" evidence="1">
    <location>
        <begin position="72"/>
        <end position="93"/>
    </location>
</feature>
<feature type="transmembrane region" description="Helical" evidence="1">
    <location>
        <begin position="20"/>
        <end position="41"/>
    </location>
</feature>
<proteinExistence type="predicted"/>
<reference evidence="3" key="1">
    <citation type="submission" date="2017-11" db="EMBL/GenBank/DDBJ databases">
        <authorList>
            <person name="Zhu W."/>
        </authorList>
    </citation>
    <scope>NUCLEOTIDE SEQUENCE [LARGE SCALE GENOMIC DNA]</scope>
    <source>
        <strain evidence="3">CAU 1051</strain>
    </source>
</reference>
<keyword evidence="1" id="KW-0472">Membrane</keyword>
<sequence length="258" mass="29129">MQWMTLFRKEMIENWRNKKWIWVPIVFILLASMDPVSNYYLPQIIESVGGLPEGTVIELPDFAPSEVVMMSLGQLSSLGVLVVTLMSMATIAGERKSGVLELILVKPVAYRNYITAKWTVLIILVWVSLLLGMLGSWYYINILYGELSIQSMLLVVLFYGLWLTLVVSVSIFFNTLFKTPGIVAFLSIATIIFMSVVTQIFSHILEWSPNNLTLYIMEMLQTESIPSELIWTAIVTIIISIGLLIAAIITLRTKELAN</sequence>
<evidence type="ECO:0000256" key="1">
    <source>
        <dbReference type="SAM" id="Phobius"/>
    </source>
</evidence>
<dbReference type="AlphaFoldDB" id="A0A3D8PR63"/>
<feature type="transmembrane region" description="Helical" evidence="1">
    <location>
        <begin position="152"/>
        <end position="173"/>
    </location>
</feature>
<feature type="transmembrane region" description="Helical" evidence="1">
    <location>
        <begin position="229"/>
        <end position="251"/>
    </location>
</feature>
<accession>A0A3D8PR63</accession>
<keyword evidence="1" id="KW-0812">Transmembrane</keyword>
<dbReference type="GO" id="GO:0005886">
    <property type="term" value="C:plasma membrane"/>
    <property type="evidence" value="ECO:0007669"/>
    <property type="project" value="UniProtKB-SubCell"/>
</dbReference>